<organism evidence="2 3">
    <name type="scientific">Vitrella brassicaformis (strain CCMP3155)</name>
    <dbReference type="NCBI Taxonomy" id="1169540"/>
    <lineage>
        <taxon>Eukaryota</taxon>
        <taxon>Sar</taxon>
        <taxon>Alveolata</taxon>
        <taxon>Colpodellida</taxon>
        <taxon>Vitrellaceae</taxon>
        <taxon>Vitrella</taxon>
    </lineage>
</organism>
<dbReference type="AlphaFoldDB" id="A0A0G4H0G5"/>
<dbReference type="EMBL" id="CDMY01000920">
    <property type="protein sequence ID" value="CEM37007.1"/>
    <property type="molecule type" value="Genomic_DNA"/>
</dbReference>
<evidence type="ECO:0000313" key="2">
    <source>
        <dbReference type="EMBL" id="CEM37007.1"/>
    </source>
</evidence>
<name>A0A0G4H0G5_VITBC</name>
<reference evidence="2 3" key="1">
    <citation type="submission" date="2014-11" db="EMBL/GenBank/DDBJ databases">
        <authorList>
            <person name="Zhu J."/>
            <person name="Qi W."/>
            <person name="Song R."/>
        </authorList>
    </citation>
    <scope>NUCLEOTIDE SEQUENCE [LARGE SCALE GENOMIC DNA]</scope>
</reference>
<feature type="region of interest" description="Disordered" evidence="1">
    <location>
        <begin position="1"/>
        <end position="21"/>
    </location>
</feature>
<proteinExistence type="predicted"/>
<sequence>MSAPTAAQPATGSDEPPVNGEFYRLVSRSGRQPEDRGPAQYRLPREAFPHIYGYSPPWDITHIAPNKRILASSPAHYTHFVIDCSDKTTRRLWERVPSNVARKWGEKAVNLSTVTVRYPSDSTRGPPTFGCPWRTGTRWCEKAWSMLIEGHATGREAMVRGTRRKAQKDGAQPPAGGEEGSLHTITFQPVELTDEERSTLHWDLSQCRPSALTLPGLKTLRGVQGAHASHINEWTLPSLERVEGSVCGVFLRSSHSLMDVDVQPTPPMWLAEVLASVLPPAEGQRGQLAGLRTIGVIQLDFTFDEGEPERSFHRLKRVLVGHRSRSITSIKAAVPVRCGRIHSSHLLPSLRALDDLKASLTPATSSTSAICRPPEMKIGLVYPSRVKAFVISLPLGLPPFPSPLISDAMTRLAALAETIIWDIDTSHLPALDMPTTAEKELMSRMRFQQAASVTVWCKEDVLIPMPEALQDLPADSHPAATKLEIDSRRVCEVGVILAAKMPQLGRVELPAMGERDAAAFLRSIGGGRKLDSVVVGGWRGGLQGVGEWGLTWGDERDGLPEVQKLQVKIAEFVCEAASCGASVVASVTSLLQLRAIRELEIEVEGHWRVAEAVEETLQTSFPDGDGVLYPFNITWETAGCSVTLTAERIDT</sequence>
<evidence type="ECO:0000313" key="3">
    <source>
        <dbReference type="Proteomes" id="UP000041254"/>
    </source>
</evidence>
<accession>A0A0G4H0G5</accession>
<gene>
    <name evidence="2" type="ORF">Vbra_22427</name>
</gene>
<feature type="region of interest" description="Disordered" evidence="1">
    <location>
        <begin position="160"/>
        <end position="183"/>
    </location>
</feature>
<protein>
    <submittedName>
        <fullName evidence="2">Uncharacterized protein</fullName>
    </submittedName>
</protein>
<dbReference type="InParanoid" id="A0A0G4H0G5"/>
<keyword evidence="3" id="KW-1185">Reference proteome</keyword>
<dbReference type="PhylomeDB" id="A0A0G4H0G5"/>
<evidence type="ECO:0000256" key="1">
    <source>
        <dbReference type="SAM" id="MobiDB-lite"/>
    </source>
</evidence>
<dbReference type="VEuPathDB" id="CryptoDB:Vbra_22427"/>
<dbReference type="Proteomes" id="UP000041254">
    <property type="component" value="Unassembled WGS sequence"/>
</dbReference>